<evidence type="ECO:0000259" key="7">
    <source>
        <dbReference type="PROSITE" id="PS50885"/>
    </source>
</evidence>
<dbReference type="EMBL" id="JAPQES010000002">
    <property type="protein sequence ID" value="MCY6370759.1"/>
    <property type="molecule type" value="Genomic_DNA"/>
</dbReference>
<feature type="coiled-coil region" evidence="4">
    <location>
        <begin position="226"/>
        <end position="253"/>
    </location>
</feature>
<dbReference type="SUPFAM" id="SSF58104">
    <property type="entry name" value="Methyl-accepting chemotaxis protein (MCP) signaling domain"/>
    <property type="match status" value="1"/>
</dbReference>
<dbReference type="PROSITE" id="PS50885">
    <property type="entry name" value="HAMP"/>
    <property type="match status" value="1"/>
</dbReference>
<feature type="transmembrane region" description="Helical" evidence="5">
    <location>
        <begin position="12"/>
        <end position="36"/>
    </location>
</feature>
<dbReference type="Proteomes" id="UP001079657">
    <property type="component" value="Unassembled WGS sequence"/>
</dbReference>
<evidence type="ECO:0000256" key="5">
    <source>
        <dbReference type="SAM" id="Phobius"/>
    </source>
</evidence>
<reference evidence="8" key="1">
    <citation type="submission" date="2022-12" db="EMBL/GenBank/DDBJ databases">
        <authorList>
            <person name="Wang J."/>
        </authorList>
    </citation>
    <scope>NUCLEOTIDE SEQUENCE</scope>
    <source>
        <strain evidence="8">HY-42-06</strain>
    </source>
</reference>
<keyword evidence="4" id="KW-0175">Coiled coil</keyword>
<dbReference type="Pfam" id="PF00015">
    <property type="entry name" value="MCPsignal"/>
    <property type="match status" value="1"/>
</dbReference>
<dbReference type="SMART" id="SM00283">
    <property type="entry name" value="MA"/>
    <property type="match status" value="1"/>
</dbReference>
<evidence type="ECO:0000313" key="8">
    <source>
        <dbReference type="EMBL" id="MCY6370759.1"/>
    </source>
</evidence>
<accession>A0ABT4CNX5</accession>
<organism evidence="8 9">
    <name type="scientific">Clostridium ganghwense</name>
    <dbReference type="NCBI Taxonomy" id="312089"/>
    <lineage>
        <taxon>Bacteria</taxon>
        <taxon>Bacillati</taxon>
        <taxon>Bacillota</taxon>
        <taxon>Clostridia</taxon>
        <taxon>Eubacteriales</taxon>
        <taxon>Clostridiaceae</taxon>
        <taxon>Clostridium</taxon>
    </lineage>
</organism>
<feature type="transmembrane region" description="Helical" evidence="5">
    <location>
        <begin position="56"/>
        <end position="79"/>
    </location>
</feature>
<comment type="similarity">
    <text evidence="2">Belongs to the methyl-accepting chemotaxis (MCP) protein family.</text>
</comment>
<dbReference type="CDD" id="cd06225">
    <property type="entry name" value="HAMP"/>
    <property type="match status" value="1"/>
</dbReference>
<feature type="domain" description="Methyl-accepting transducer" evidence="6">
    <location>
        <begin position="137"/>
        <end position="402"/>
    </location>
</feature>
<dbReference type="InterPro" id="IPR003660">
    <property type="entry name" value="HAMP_dom"/>
</dbReference>
<evidence type="ECO:0000313" key="9">
    <source>
        <dbReference type="Proteomes" id="UP001079657"/>
    </source>
</evidence>
<keyword evidence="5" id="KW-0812">Transmembrane</keyword>
<comment type="caution">
    <text evidence="8">The sequence shown here is derived from an EMBL/GenBank/DDBJ whole genome shotgun (WGS) entry which is preliminary data.</text>
</comment>
<dbReference type="PANTHER" id="PTHR32089:SF112">
    <property type="entry name" value="LYSOZYME-LIKE PROTEIN-RELATED"/>
    <property type="match status" value="1"/>
</dbReference>
<dbReference type="PANTHER" id="PTHR32089">
    <property type="entry name" value="METHYL-ACCEPTING CHEMOTAXIS PROTEIN MCPB"/>
    <property type="match status" value="1"/>
</dbReference>
<proteinExistence type="inferred from homology"/>
<dbReference type="RefSeq" id="WP_268049584.1">
    <property type="nucleotide sequence ID" value="NZ_JAPQES010000002.1"/>
</dbReference>
<dbReference type="SMART" id="SM00304">
    <property type="entry name" value="HAMP"/>
    <property type="match status" value="1"/>
</dbReference>
<dbReference type="Pfam" id="PF00672">
    <property type="entry name" value="HAMP"/>
    <property type="match status" value="1"/>
</dbReference>
<keyword evidence="5" id="KW-1133">Transmembrane helix</keyword>
<dbReference type="InterPro" id="IPR004089">
    <property type="entry name" value="MCPsignal_dom"/>
</dbReference>
<keyword evidence="9" id="KW-1185">Reference proteome</keyword>
<gene>
    <name evidence="8" type="ORF">OXH55_08960</name>
</gene>
<dbReference type="Gene3D" id="1.10.287.950">
    <property type="entry name" value="Methyl-accepting chemotaxis protein"/>
    <property type="match status" value="1"/>
</dbReference>
<sequence length="441" mass="47914">MMLEENKTISTKIIFTILILLIIVCSILGGIVYFSASSIFSNIVPKEQLLEALGTLKIRVIVVSVLCILTGLGVAIYIARDIKNPLLKIKEYAEALRKANLSYKIDVTRKDEFGQTGKALNDAADALNGVMIAVKEESNTILDGSDKTGDMFKILSTQIEKVSGATEEISASMEETSAAVQEVTSMTVTVKEDAVTSSQKAKEGLNLALDIQKKTEAINRNSTESKEKVQLIYESAREKLEKAIEEAKVVQNIPEMAESILGIAEQTNLLALNAAIEAARAGEHGKGFAVVAEEVRKLAEQSSESVGEIQVNVNKVLASVNELSASSEEILQVIERDVLKDYENIIDVSVQYKNDGNTFKYIVENFTEISDGISNSVEQIARSMEEVSDTVIDVAKTSGEIAQSVSEVNNSGNSIAAEVDNNNQGANILYSIVNEFKLQDF</sequence>
<keyword evidence="5" id="KW-0472">Membrane</keyword>
<keyword evidence="1 3" id="KW-0807">Transducer</keyword>
<evidence type="ECO:0000259" key="6">
    <source>
        <dbReference type="PROSITE" id="PS50111"/>
    </source>
</evidence>
<dbReference type="PROSITE" id="PS50111">
    <property type="entry name" value="CHEMOTAXIS_TRANSDUC_2"/>
    <property type="match status" value="1"/>
</dbReference>
<feature type="domain" description="HAMP" evidence="7">
    <location>
        <begin position="80"/>
        <end position="132"/>
    </location>
</feature>
<evidence type="ECO:0000256" key="3">
    <source>
        <dbReference type="PROSITE-ProRule" id="PRU00284"/>
    </source>
</evidence>
<evidence type="ECO:0000256" key="4">
    <source>
        <dbReference type="SAM" id="Coils"/>
    </source>
</evidence>
<protein>
    <submittedName>
        <fullName evidence="8">Methyl-accepting chemotaxis protein</fullName>
    </submittedName>
</protein>
<evidence type="ECO:0000256" key="2">
    <source>
        <dbReference type="ARBA" id="ARBA00029447"/>
    </source>
</evidence>
<name>A0ABT4CNX5_9CLOT</name>
<evidence type="ECO:0000256" key="1">
    <source>
        <dbReference type="ARBA" id="ARBA00023224"/>
    </source>
</evidence>